<protein>
    <recommendedName>
        <fullName evidence="3">Phosphoribulokinase/uridine kinase domain-containing protein</fullName>
    </recommendedName>
</protein>
<gene>
    <name evidence="1" type="ORF">EUX98_g7928</name>
</gene>
<name>A0A4S4MED1_9APHY</name>
<dbReference type="OrthoDB" id="6362633at2759"/>
<dbReference type="EMBL" id="SGPM01000374">
    <property type="protein sequence ID" value="THH23248.1"/>
    <property type="molecule type" value="Genomic_DNA"/>
</dbReference>
<comment type="caution">
    <text evidence="1">The sequence shown here is derived from an EMBL/GenBank/DDBJ whole genome shotgun (WGS) entry which is preliminary data.</text>
</comment>
<evidence type="ECO:0008006" key="3">
    <source>
        <dbReference type="Google" id="ProtNLM"/>
    </source>
</evidence>
<dbReference type="SUPFAM" id="SSF52540">
    <property type="entry name" value="P-loop containing nucleoside triphosphate hydrolases"/>
    <property type="match status" value="1"/>
</dbReference>
<dbReference type="InterPro" id="IPR027417">
    <property type="entry name" value="P-loop_NTPase"/>
</dbReference>
<evidence type="ECO:0000313" key="1">
    <source>
        <dbReference type="EMBL" id="THH23248.1"/>
    </source>
</evidence>
<keyword evidence="2" id="KW-1185">Reference proteome</keyword>
<sequence>MCTQRRSHPLQSIARRTTSDVNERVAQSHELSSNDIAVLVGLDGWHLTRAQLDAFPDPVEAHARRGAHWTFDGPGYVEFIRSLRKPVTTSSSTEITVQGHIYAPSFLHAIKDPSPNSVAILPNHRLVIVEGLYTFLCIEPWAEAGKALDERWWVEISEADAEKRLVPRHVESGVAKDLTEAVWRARENDAPNGRFIKTNLLEPTRIIGTPEDPLYVISKDN</sequence>
<dbReference type="Proteomes" id="UP000308730">
    <property type="component" value="Unassembled WGS sequence"/>
</dbReference>
<dbReference type="AlphaFoldDB" id="A0A4S4MED1"/>
<dbReference type="Gene3D" id="3.40.50.300">
    <property type="entry name" value="P-loop containing nucleotide triphosphate hydrolases"/>
    <property type="match status" value="1"/>
</dbReference>
<organism evidence="1 2">
    <name type="scientific">Antrodiella citrinella</name>
    <dbReference type="NCBI Taxonomy" id="2447956"/>
    <lineage>
        <taxon>Eukaryota</taxon>
        <taxon>Fungi</taxon>
        <taxon>Dikarya</taxon>
        <taxon>Basidiomycota</taxon>
        <taxon>Agaricomycotina</taxon>
        <taxon>Agaricomycetes</taxon>
        <taxon>Polyporales</taxon>
        <taxon>Steccherinaceae</taxon>
        <taxon>Antrodiella</taxon>
    </lineage>
</organism>
<proteinExistence type="predicted"/>
<accession>A0A4S4MED1</accession>
<reference evidence="1 2" key="1">
    <citation type="submission" date="2019-02" db="EMBL/GenBank/DDBJ databases">
        <title>Genome sequencing of the rare red list fungi Antrodiella citrinella (Flaviporus citrinellus).</title>
        <authorList>
            <person name="Buettner E."/>
            <person name="Kellner H."/>
        </authorList>
    </citation>
    <scope>NUCLEOTIDE SEQUENCE [LARGE SCALE GENOMIC DNA]</scope>
    <source>
        <strain evidence="1 2">DSM 108506</strain>
    </source>
</reference>
<evidence type="ECO:0000313" key="2">
    <source>
        <dbReference type="Proteomes" id="UP000308730"/>
    </source>
</evidence>